<feature type="transmembrane region" description="Helical" evidence="1">
    <location>
        <begin position="113"/>
        <end position="132"/>
    </location>
</feature>
<dbReference type="Proteomes" id="UP000190102">
    <property type="component" value="Unassembled WGS sequence"/>
</dbReference>
<accession>A0A1T4K6J8</accession>
<sequence>MIIDLERFTATEKPFWDELERLLKRVENDPACRLGVEGAARFHYLYQRASAGLARLDGLAAPLEFRRYLESLVARAYGEIHSTRDNAHRLVPRTWLLESFPQTFRRHIRQFQLAVLITIVGAIFGAAILMVAPEEKGMLLPFDHLHGSPTERVAKEEQEAGKRLAGHKATFSSSLMTHNTQVSIACMATGMTWGVGTIILLFYNGVILGAVVLDYLAAGQGIFLAGWLLPHGVIEIPAILIAGQAGLVLATTLIGKGSGLTLVARMRKVWADLTTLIGGVGLMLVWAGIVEAFFSQYHEPVLPYSVKIAFGVVELCLLVLFLGRSGRGGKVAKRG</sequence>
<name>A0A1T4K6J8_9BACT</name>
<feature type="transmembrane region" description="Helical" evidence="1">
    <location>
        <begin position="269"/>
        <end position="289"/>
    </location>
</feature>
<dbReference type="RefSeq" id="WP_078788638.1">
    <property type="nucleotide sequence ID" value="NZ_FUWR01000001.1"/>
</dbReference>
<evidence type="ECO:0000256" key="1">
    <source>
        <dbReference type="SAM" id="Phobius"/>
    </source>
</evidence>
<keyword evidence="1" id="KW-1133">Transmembrane helix</keyword>
<organism evidence="2 3">
    <name type="scientific">Trichlorobacter thiogenes</name>
    <dbReference type="NCBI Taxonomy" id="115783"/>
    <lineage>
        <taxon>Bacteria</taxon>
        <taxon>Pseudomonadati</taxon>
        <taxon>Thermodesulfobacteriota</taxon>
        <taxon>Desulfuromonadia</taxon>
        <taxon>Geobacterales</taxon>
        <taxon>Geobacteraceae</taxon>
        <taxon>Trichlorobacter</taxon>
    </lineage>
</organism>
<dbReference type="Pfam" id="PF01944">
    <property type="entry name" value="SpoIIM"/>
    <property type="match status" value="1"/>
</dbReference>
<gene>
    <name evidence="2" type="ORF">SAMN02745119_00343</name>
</gene>
<feature type="transmembrane region" description="Helical" evidence="1">
    <location>
        <begin position="210"/>
        <end position="230"/>
    </location>
</feature>
<dbReference type="OrthoDB" id="9800053at2"/>
<keyword evidence="3" id="KW-1185">Reference proteome</keyword>
<feature type="transmembrane region" description="Helical" evidence="1">
    <location>
        <begin position="301"/>
        <end position="323"/>
    </location>
</feature>
<feature type="transmembrane region" description="Helical" evidence="1">
    <location>
        <begin position="236"/>
        <end position="257"/>
    </location>
</feature>
<dbReference type="PANTHER" id="PTHR35337:SF1">
    <property type="entry name" value="SLR1478 PROTEIN"/>
    <property type="match status" value="1"/>
</dbReference>
<protein>
    <submittedName>
        <fullName evidence="2">Uncharacterized membrane protein SpoIIM, required for sporulation</fullName>
    </submittedName>
</protein>
<proteinExistence type="predicted"/>
<dbReference type="EMBL" id="FUWR01000001">
    <property type="protein sequence ID" value="SJZ37957.1"/>
    <property type="molecule type" value="Genomic_DNA"/>
</dbReference>
<evidence type="ECO:0000313" key="3">
    <source>
        <dbReference type="Proteomes" id="UP000190102"/>
    </source>
</evidence>
<dbReference type="STRING" id="115783.SAMN02745119_00343"/>
<keyword evidence="1" id="KW-0812">Transmembrane</keyword>
<feature type="transmembrane region" description="Helical" evidence="1">
    <location>
        <begin position="182"/>
        <end position="203"/>
    </location>
</feature>
<dbReference type="InterPro" id="IPR002798">
    <property type="entry name" value="SpoIIM-like"/>
</dbReference>
<dbReference type="AlphaFoldDB" id="A0A1T4K6J8"/>
<keyword evidence="1" id="KW-0472">Membrane</keyword>
<dbReference type="PANTHER" id="PTHR35337">
    <property type="entry name" value="SLR1478 PROTEIN"/>
    <property type="match status" value="1"/>
</dbReference>
<reference evidence="3" key="1">
    <citation type="submission" date="2017-02" db="EMBL/GenBank/DDBJ databases">
        <authorList>
            <person name="Varghese N."/>
            <person name="Submissions S."/>
        </authorList>
    </citation>
    <scope>NUCLEOTIDE SEQUENCE [LARGE SCALE GENOMIC DNA]</scope>
    <source>
        <strain evidence="3">ATCC BAA-34</strain>
    </source>
</reference>
<evidence type="ECO:0000313" key="2">
    <source>
        <dbReference type="EMBL" id="SJZ37957.1"/>
    </source>
</evidence>